<evidence type="ECO:0000313" key="3">
    <source>
        <dbReference type="Proteomes" id="UP000663823"/>
    </source>
</evidence>
<dbReference type="AlphaFoldDB" id="A0A819Q1Q8"/>
<dbReference type="SUPFAM" id="SSF81383">
    <property type="entry name" value="F-box domain"/>
    <property type="match status" value="1"/>
</dbReference>
<dbReference type="InterPro" id="IPR036047">
    <property type="entry name" value="F-box-like_dom_sf"/>
</dbReference>
<dbReference type="Proteomes" id="UP000663823">
    <property type="component" value="Unassembled WGS sequence"/>
</dbReference>
<dbReference type="EMBL" id="CAJOAX010007740">
    <property type="protein sequence ID" value="CAF4016953.1"/>
    <property type="molecule type" value="Genomic_DNA"/>
</dbReference>
<protein>
    <recommendedName>
        <fullName evidence="1">F-box domain-containing protein</fullName>
    </recommendedName>
</protein>
<feature type="domain" description="F-box" evidence="1">
    <location>
        <begin position="9"/>
        <end position="55"/>
    </location>
</feature>
<dbReference type="PROSITE" id="PS50181">
    <property type="entry name" value="FBOX"/>
    <property type="match status" value="1"/>
</dbReference>
<proteinExistence type="predicted"/>
<evidence type="ECO:0000259" key="1">
    <source>
        <dbReference type="PROSITE" id="PS50181"/>
    </source>
</evidence>
<organism evidence="2 3">
    <name type="scientific">Rotaria sordida</name>
    <dbReference type="NCBI Taxonomy" id="392033"/>
    <lineage>
        <taxon>Eukaryota</taxon>
        <taxon>Metazoa</taxon>
        <taxon>Spiralia</taxon>
        <taxon>Gnathifera</taxon>
        <taxon>Rotifera</taxon>
        <taxon>Eurotatoria</taxon>
        <taxon>Bdelloidea</taxon>
        <taxon>Philodinida</taxon>
        <taxon>Philodinidae</taxon>
        <taxon>Rotaria</taxon>
    </lineage>
</organism>
<reference evidence="2" key="1">
    <citation type="submission" date="2021-02" db="EMBL/GenBank/DDBJ databases">
        <authorList>
            <person name="Nowell W R."/>
        </authorList>
    </citation>
    <scope>NUCLEOTIDE SEQUENCE</scope>
</reference>
<comment type="caution">
    <text evidence="2">The sequence shown here is derived from an EMBL/GenBank/DDBJ whole genome shotgun (WGS) entry which is preliminary data.</text>
</comment>
<accession>A0A819Q1Q8</accession>
<name>A0A819Q1Q8_9BILA</name>
<dbReference type="Pfam" id="PF00646">
    <property type="entry name" value="F-box"/>
    <property type="match status" value="1"/>
</dbReference>
<evidence type="ECO:0000313" key="2">
    <source>
        <dbReference type="EMBL" id="CAF4016953.1"/>
    </source>
</evidence>
<dbReference type="InterPro" id="IPR001810">
    <property type="entry name" value="F-box_dom"/>
</dbReference>
<gene>
    <name evidence="2" type="ORF">OTI717_LOCUS29875</name>
</gene>
<sequence length="251" mass="30401">MDNILSSTPNRLEILPNEIFLEIFKYLKPIDLISFIGHNQRINDIIHKSFLPIQIIRLKFCYPWDALNLHLYTKLRSLKLDYTRLLQRQYSQCHMSLKYLRIILVNPSNDLEKILPYMPNLEELRVTGMIRERSIFDHFKKLSEIFHIHTSNLKKFDCELYCDETNEQVNILIIQQLHPLFKMIQCHEDSFFKNFPLGNRRKYCYATDLMEYTIFKEREYYEQITRKPAEYYPVLSGYDSGEYYDHNDDLF</sequence>